<dbReference type="RefSeq" id="XP_038783232.1">
    <property type="nucleotide sequence ID" value="XM_038933887.1"/>
</dbReference>
<evidence type="ECO:0000256" key="1">
    <source>
        <dbReference type="ARBA" id="ARBA00001974"/>
    </source>
</evidence>
<gene>
    <name evidence="7" type="ORF">GT037_008840</name>
</gene>
<reference evidence="7" key="1">
    <citation type="submission" date="2020-01" db="EMBL/GenBank/DDBJ databases">
        <authorList>
            <person name="Feng Z.H.Z."/>
        </authorList>
    </citation>
    <scope>NUCLEOTIDE SEQUENCE</scope>
    <source>
        <strain evidence="7">CBS107.38</strain>
    </source>
</reference>
<dbReference type="GeneID" id="62207065"/>
<dbReference type="PRINTS" id="PR00419">
    <property type="entry name" value="ADXRDTASE"/>
</dbReference>
<dbReference type="Proteomes" id="UP000596902">
    <property type="component" value="Unassembled WGS sequence"/>
</dbReference>
<evidence type="ECO:0000256" key="2">
    <source>
        <dbReference type="ARBA" id="ARBA00010989"/>
    </source>
</evidence>
<protein>
    <submittedName>
        <fullName evidence="7">Sarcosine oxidase protein</fullName>
    </submittedName>
</protein>
<comment type="cofactor">
    <cofactor evidence="1">
        <name>FAD</name>
        <dbReference type="ChEBI" id="CHEBI:57692"/>
    </cofactor>
</comment>
<keyword evidence="3" id="KW-0285">Flavoprotein</keyword>
<dbReference type="SUPFAM" id="SSF51905">
    <property type="entry name" value="FAD/NAD(P)-binding domain"/>
    <property type="match status" value="1"/>
</dbReference>
<reference evidence="7" key="2">
    <citation type="submission" date="2020-08" db="EMBL/GenBank/DDBJ databases">
        <title>Draft Genome Sequence of Cumin Blight Pathogen Alternaria burnsii.</title>
        <authorList>
            <person name="Feng Z."/>
        </authorList>
    </citation>
    <scope>NUCLEOTIDE SEQUENCE</scope>
    <source>
        <strain evidence="7">CBS107.38</strain>
    </source>
</reference>
<dbReference type="EMBL" id="JAAABM010000014">
    <property type="protein sequence ID" value="KAF7672889.1"/>
    <property type="molecule type" value="Genomic_DNA"/>
</dbReference>
<keyword evidence="4" id="KW-0274">FAD</keyword>
<evidence type="ECO:0000259" key="6">
    <source>
        <dbReference type="Pfam" id="PF01266"/>
    </source>
</evidence>
<dbReference type="InterPro" id="IPR036188">
    <property type="entry name" value="FAD/NAD-bd_sf"/>
</dbReference>
<evidence type="ECO:0000313" key="8">
    <source>
        <dbReference type="Proteomes" id="UP000596902"/>
    </source>
</evidence>
<feature type="domain" description="FAD dependent oxidoreductase" evidence="6">
    <location>
        <begin position="11"/>
        <end position="428"/>
    </location>
</feature>
<proteinExistence type="inferred from homology"/>
<dbReference type="Pfam" id="PF01266">
    <property type="entry name" value="DAO"/>
    <property type="match status" value="1"/>
</dbReference>
<accession>A0A8H7B0X6</accession>
<evidence type="ECO:0000256" key="5">
    <source>
        <dbReference type="ARBA" id="ARBA00023002"/>
    </source>
</evidence>
<dbReference type="Gene3D" id="3.30.9.10">
    <property type="entry name" value="D-Amino Acid Oxidase, subunit A, domain 2"/>
    <property type="match status" value="1"/>
</dbReference>
<organism evidence="7 8">
    <name type="scientific">Alternaria burnsii</name>
    <dbReference type="NCBI Taxonomy" id="1187904"/>
    <lineage>
        <taxon>Eukaryota</taxon>
        <taxon>Fungi</taxon>
        <taxon>Dikarya</taxon>
        <taxon>Ascomycota</taxon>
        <taxon>Pezizomycotina</taxon>
        <taxon>Dothideomycetes</taxon>
        <taxon>Pleosporomycetidae</taxon>
        <taxon>Pleosporales</taxon>
        <taxon>Pleosporineae</taxon>
        <taxon>Pleosporaceae</taxon>
        <taxon>Alternaria</taxon>
        <taxon>Alternaria sect. Alternaria</taxon>
    </lineage>
</organism>
<name>A0A8H7B0X6_9PLEO</name>
<dbReference type="SUPFAM" id="SSF54373">
    <property type="entry name" value="FAD-linked reductases, C-terminal domain"/>
    <property type="match status" value="1"/>
</dbReference>
<dbReference type="PANTHER" id="PTHR10961:SF15">
    <property type="entry name" value="FAD DEPENDENT OXIDOREDUCTASE DOMAIN-CONTAINING PROTEIN"/>
    <property type="match status" value="1"/>
</dbReference>
<dbReference type="GO" id="GO:0050660">
    <property type="term" value="F:flavin adenine dinucleotide binding"/>
    <property type="evidence" value="ECO:0007669"/>
    <property type="project" value="InterPro"/>
</dbReference>
<evidence type="ECO:0000256" key="3">
    <source>
        <dbReference type="ARBA" id="ARBA00022630"/>
    </source>
</evidence>
<keyword evidence="8" id="KW-1185">Reference proteome</keyword>
<dbReference type="Gene3D" id="3.50.50.60">
    <property type="entry name" value="FAD/NAD(P)-binding domain"/>
    <property type="match status" value="1"/>
</dbReference>
<dbReference type="GO" id="GO:0008115">
    <property type="term" value="F:sarcosine oxidase activity"/>
    <property type="evidence" value="ECO:0007669"/>
    <property type="project" value="TreeGrafter"/>
</dbReference>
<comment type="similarity">
    <text evidence="2">Belongs to the MSOX/MTOX family.</text>
</comment>
<evidence type="ECO:0000256" key="4">
    <source>
        <dbReference type="ARBA" id="ARBA00022827"/>
    </source>
</evidence>
<comment type="caution">
    <text evidence="7">The sequence shown here is derived from an EMBL/GenBank/DDBJ whole genome shotgun (WGS) entry which is preliminary data.</text>
</comment>
<evidence type="ECO:0000313" key="7">
    <source>
        <dbReference type="EMBL" id="KAF7672889.1"/>
    </source>
</evidence>
<sequence>MTSLSKDSRINIVGAGVFGLSTALHLERRGYSNVTVFDKQPYDVSLYSYLHGADAASADMNKIVRSAYGTQVEYQELTFEAIDEWKLWNDELANGKNLPPGLTKDDRVFYPCGNLSMTDGNTLPQFELATIKSMEECGHPNTQLVTTVPEHVRIAENKGLGFALDPFLRKQKGMHNVGVLDSTGGMAVADKACRLALHKAKESGVQFILDPTAGAFASFMTSLNGKTNGIVTKDNKRHPADLTIMACGGWTPSILPQLDGLCEATAGSVIMYKIPRTSSLWDRTSPENFPTWLWRVRDGAEGGLYGFPRNEQGYLKIGYRGTKYTNPQTQDDGKERSVPVTRWTTDAQLTQIPSTAMRVLRRFTDDHLPELCEEGIDIALTRVCWYTDTFDNHFIIDHVPGEKGLFVATGGSGHAFKYLPNIGNWVVDVLEGVGLDRPAIKAWRWRVATDGKPVNILMEGSNGSRALQNVIMTTSSDLKTHIPAKL</sequence>
<dbReference type="AlphaFoldDB" id="A0A8H7B0X6"/>
<dbReference type="InterPro" id="IPR045170">
    <property type="entry name" value="MTOX"/>
</dbReference>
<keyword evidence="5" id="KW-0560">Oxidoreductase</keyword>
<dbReference type="PANTHER" id="PTHR10961">
    <property type="entry name" value="PEROXISOMAL SARCOSINE OXIDASE"/>
    <property type="match status" value="1"/>
</dbReference>
<dbReference type="InterPro" id="IPR006076">
    <property type="entry name" value="FAD-dep_OxRdtase"/>
</dbReference>